<comment type="similarity">
    <text evidence="1">Belongs to the CinA family.</text>
</comment>
<dbReference type="InterPro" id="IPR036653">
    <property type="entry name" value="CinA-like_C"/>
</dbReference>
<dbReference type="InterPro" id="IPR008135">
    <property type="entry name" value="Competence-induced_CinA"/>
</dbReference>
<evidence type="ECO:0000259" key="2">
    <source>
        <dbReference type="SMART" id="SM00852"/>
    </source>
</evidence>
<dbReference type="CDD" id="cd00885">
    <property type="entry name" value="cinA"/>
    <property type="match status" value="1"/>
</dbReference>
<dbReference type="Proteomes" id="UP000677668">
    <property type="component" value="Chromosome 1"/>
</dbReference>
<dbReference type="PIRSF" id="PIRSF006728">
    <property type="entry name" value="CinA"/>
    <property type="match status" value="1"/>
</dbReference>
<accession>A0ABX8AZP9</accession>
<dbReference type="Pfam" id="PF02464">
    <property type="entry name" value="CinA"/>
    <property type="match status" value="1"/>
</dbReference>
<evidence type="ECO:0000313" key="4">
    <source>
        <dbReference type="Proteomes" id="UP000677668"/>
    </source>
</evidence>
<evidence type="ECO:0000256" key="1">
    <source>
        <dbReference type="HAMAP-Rule" id="MF_00226"/>
    </source>
</evidence>
<feature type="domain" description="MoaB/Mog" evidence="2">
    <location>
        <begin position="5"/>
        <end position="171"/>
    </location>
</feature>
<dbReference type="PANTHER" id="PTHR13939:SF0">
    <property type="entry name" value="NMN AMIDOHYDROLASE-LIKE PROTEIN YFAY"/>
    <property type="match status" value="1"/>
</dbReference>
<reference evidence="3 4" key="1">
    <citation type="submission" date="2021-03" db="EMBL/GenBank/DDBJ databases">
        <title>Genomic and phenotypic characterization of Chloracidobacterium isolates provides evidence for multiple species.</title>
        <authorList>
            <person name="Saini M.K."/>
            <person name="Costas A.M.G."/>
            <person name="Tank M."/>
            <person name="Bryant D.A."/>
        </authorList>
    </citation>
    <scope>NUCLEOTIDE SEQUENCE [LARGE SCALE GENOMIC DNA]</scope>
    <source>
        <strain evidence="3 4">N</strain>
    </source>
</reference>
<keyword evidence="4" id="KW-1185">Reference proteome</keyword>
<dbReference type="NCBIfam" id="TIGR00200">
    <property type="entry name" value="cinA_nterm"/>
    <property type="match status" value="1"/>
</dbReference>
<dbReference type="Gene3D" id="3.90.950.20">
    <property type="entry name" value="CinA-like"/>
    <property type="match status" value="1"/>
</dbReference>
<dbReference type="SUPFAM" id="SSF53218">
    <property type="entry name" value="Molybdenum cofactor biosynthesis proteins"/>
    <property type="match status" value="1"/>
</dbReference>
<dbReference type="NCBIfam" id="TIGR00199">
    <property type="entry name" value="PncC_domain"/>
    <property type="match status" value="1"/>
</dbReference>
<dbReference type="InterPro" id="IPR041424">
    <property type="entry name" value="CinA_KH"/>
</dbReference>
<dbReference type="Pfam" id="PF00994">
    <property type="entry name" value="MoCF_biosynth"/>
    <property type="match status" value="1"/>
</dbReference>
<gene>
    <name evidence="3" type="ORF">J8C05_08035</name>
</gene>
<dbReference type="HAMAP" id="MF_00226_B">
    <property type="entry name" value="CinA_B"/>
    <property type="match status" value="1"/>
</dbReference>
<dbReference type="InterPro" id="IPR001453">
    <property type="entry name" value="MoaB/Mog_dom"/>
</dbReference>
<name>A0ABX8AZP9_9BACT</name>
<sequence>MSHAEIIAIGSELLTPFRSDTNSLWLTAELNALGIAVRRKTVVGDDELFLEETLRDALRNSPVVITTGGLGPTEDDITRKVVARVTQRPLVLQPDILDRIRHQFESRGLKMAPNNERQALVPRDAEALHNEYGTAPGIVIAEGDRLLILLPGPPREMRPMFTTHVRPRLAPLAGSTRLRTRTLRVAGMGESQVDDLIAPIYTRYTNPTTTILFNNTEVELHFTASAPSDAEAEALLDEVVGQVEQVLGVNVFSHCGETLEQIVGLRLTLKGYTIATAESCTGGLLSKRLTDVPGSSKYFLEGVIAYANEAKTRRLGVPAELIAAHGAVSAEVAEAMATGVKARAGTTIGVGITGIAGPDGGTDEKPVGLVYVGVAGDFIVTHRKFILPGDRDRIRHLASQVALDLVRRTFLL</sequence>
<dbReference type="RefSeq" id="WP_211421714.1">
    <property type="nucleotide sequence ID" value="NZ_CP072642.1"/>
</dbReference>
<dbReference type="PANTHER" id="PTHR13939">
    <property type="entry name" value="NICOTINAMIDE-NUCLEOTIDE AMIDOHYDROLASE PNCC"/>
    <property type="match status" value="1"/>
</dbReference>
<dbReference type="EMBL" id="CP072642">
    <property type="protein sequence ID" value="QUV93322.1"/>
    <property type="molecule type" value="Genomic_DNA"/>
</dbReference>
<dbReference type="SUPFAM" id="SSF142433">
    <property type="entry name" value="CinA-like"/>
    <property type="match status" value="1"/>
</dbReference>
<dbReference type="InterPro" id="IPR036425">
    <property type="entry name" value="MoaB/Mog-like_dom_sf"/>
</dbReference>
<proteinExistence type="inferred from homology"/>
<dbReference type="SMART" id="SM00852">
    <property type="entry name" value="MoCF_biosynth"/>
    <property type="match status" value="1"/>
</dbReference>
<organism evidence="3 4">
    <name type="scientific">Chloracidobacterium sp. N</name>
    <dbReference type="NCBI Taxonomy" id="2821540"/>
    <lineage>
        <taxon>Bacteria</taxon>
        <taxon>Pseudomonadati</taxon>
        <taxon>Acidobacteriota</taxon>
        <taxon>Terriglobia</taxon>
        <taxon>Terriglobales</taxon>
        <taxon>Acidobacteriaceae</taxon>
        <taxon>Chloracidobacterium</taxon>
        <taxon>Chloracidobacterium aggregatum</taxon>
    </lineage>
</organism>
<dbReference type="Gene3D" id="3.40.980.10">
    <property type="entry name" value="MoaB/Mog-like domain"/>
    <property type="match status" value="1"/>
</dbReference>
<protein>
    <recommendedName>
        <fullName evidence="1">CinA-like protein</fullName>
    </recommendedName>
</protein>
<dbReference type="NCBIfam" id="NF001813">
    <property type="entry name" value="PRK00549.1"/>
    <property type="match status" value="1"/>
</dbReference>
<dbReference type="InterPro" id="IPR008136">
    <property type="entry name" value="CinA_C"/>
</dbReference>
<evidence type="ECO:0000313" key="3">
    <source>
        <dbReference type="EMBL" id="QUV93322.1"/>
    </source>
</evidence>
<dbReference type="InterPro" id="IPR050101">
    <property type="entry name" value="CinA"/>
</dbReference>
<dbReference type="Gene3D" id="3.30.70.2860">
    <property type="match status" value="1"/>
</dbReference>
<dbReference type="Pfam" id="PF18146">
    <property type="entry name" value="CinA_KH"/>
    <property type="match status" value="1"/>
</dbReference>